<keyword evidence="5" id="KW-0326">Glycosidase</keyword>
<dbReference type="PANTHER" id="PTHR22600:SF57">
    <property type="entry name" value="BETA-N-ACETYLHEXOSAMINIDASE"/>
    <property type="match status" value="1"/>
</dbReference>
<evidence type="ECO:0000313" key="12">
    <source>
        <dbReference type="Proteomes" id="UP001491613"/>
    </source>
</evidence>
<dbReference type="PIRSF" id="PIRSF001093">
    <property type="entry name" value="B-hxosamndse_ab_euk"/>
    <property type="match status" value="1"/>
</dbReference>
<dbReference type="Proteomes" id="UP001491613">
    <property type="component" value="Unassembled WGS sequence"/>
</dbReference>
<comment type="similarity">
    <text evidence="2">Belongs to the glycosyl hydrolase 20 family.</text>
</comment>
<dbReference type="CDD" id="cd06563">
    <property type="entry name" value="GH20_chitobiase-like"/>
    <property type="match status" value="1"/>
</dbReference>
<dbReference type="SUPFAM" id="SSF55545">
    <property type="entry name" value="beta-N-acetylhexosaminidase-like domain"/>
    <property type="match status" value="1"/>
</dbReference>
<keyword evidence="8" id="KW-0472">Membrane</keyword>
<evidence type="ECO:0000256" key="2">
    <source>
        <dbReference type="ARBA" id="ARBA00006285"/>
    </source>
</evidence>
<evidence type="ECO:0000256" key="4">
    <source>
        <dbReference type="ARBA" id="ARBA00022801"/>
    </source>
</evidence>
<dbReference type="PANTHER" id="PTHR22600">
    <property type="entry name" value="BETA-HEXOSAMINIDASE"/>
    <property type="match status" value="1"/>
</dbReference>
<evidence type="ECO:0000256" key="1">
    <source>
        <dbReference type="ARBA" id="ARBA00001231"/>
    </source>
</evidence>
<dbReference type="Pfam" id="PF02838">
    <property type="entry name" value="Glyco_hydro_20b"/>
    <property type="match status" value="1"/>
</dbReference>
<dbReference type="InterPro" id="IPR017853">
    <property type="entry name" value="GH"/>
</dbReference>
<evidence type="ECO:0000256" key="7">
    <source>
        <dbReference type="ARBA" id="ARBA00033000"/>
    </source>
</evidence>
<comment type="catalytic activity">
    <reaction evidence="1">
        <text>Hydrolysis of terminal non-reducing N-acetyl-D-hexosamine residues in N-acetyl-beta-D-hexosaminides.</text>
        <dbReference type="EC" id="3.2.1.52"/>
    </reaction>
</comment>
<organism evidence="11 12">
    <name type="scientific">Aeromonas enteropelogenes</name>
    <name type="common">Aeromonas trota</name>
    <dbReference type="NCBI Taxonomy" id="29489"/>
    <lineage>
        <taxon>Bacteria</taxon>
        <taxon>Pseudomonadati</taxon>
        <taxon>Pseudomonadota</taxon>
        <taxon>Gammaproteobacteria</taxon>
        <taxon>Aeromonadales</taxon>
        <taxon>Aeromonadaceae</taxon>
        <taxon>Aeromonas</taxon>
    </lineage>
</organism>
<gene>
    <name evidence="11" type="ORF">V1482_00745</name>
</gene>
<dbReference type="Gene3D" id="3.20.20.80">
    <property type="entry name" value="Glycosidases"/>
    <property type="match status" value="1"/>
</dbReference>
<reference evidence="11 12" key="1">
    <citation type="submission" date="2024-01" db="EMBL/GenBank/DDBJ databases">
        <title>Horizontal gene transfer in Aeromonas trota.</title>
        <authorList>
            <person name="Otero Olarra J.E."/>
            <person name="Perez Valdespino A."/>
        </authorList>
    </citation>
    <scope>NUCLEOTIDE SEQUENCE [LARGE SCALE GENOMIC DNA]</scope>
    <source>
        <strain evidence="11 12">9.1</strain>
    </source>
</reference>
<dbReference type="PRINTS" id="PR00738">
    <property type="entry name" value="GLHYDRLASE20"/>
</dbReference>
<evidence type="ECO:0000256" key="5">
    <source>
        <dbReference type="ARBA" id="ARBA00023295"/>
    </source>
</evidence>
<comment type="caution">
    <text evidence="11">The sequence shown here is derived from an EMBL/GenBank/DDBJ whole genome shotgun (WGS) entry which is preliminary data.</text>
</comment>
<dbReference type="InterPro" id="IPR025705">
    <property type="entry name" value="Beta_hexosaminidase_sua/sub"/>
</dbReference>
<dbReference type="EC" id="3.2.1.52" evidence="3"/>
<evidence type="ECO:0000256" key="6">
    <source>
        <dbReference type="ARBA" id="ARBA00030512"/>
    </source>
</evidence>
<keyword evidence="4" id="KW-0378">Hydrolase</keyword>
<dbReference type="RefSeq" id="WP_342016440.1">
    <property type="nucleotide sequence ID" value="NZ_JAVTII010000001.1"/>
</dbReference>
<evidence type="ECO:0000259" key="10">
    <source>
        <dbReference type="Pfam" id="PF02838"/>
    </source>
</evidence>
<proteinExistence type="inferred from homology"/>
<protein>
    <recommendedName>
        <fullName evidence="3">beta-N-acetylhexosaminidase</fullName>
        <ecNumber evidence="3">3.2.1.52</ecNumber>
    </recommendedName>
    <alternativeName>
        <fullName evidence="6">Beta-N-acetylhexosaminidase</fullName>
    </alternativeName>
    <alternativeName>
        <fullName evidence="7">N-acetyl-beta-glucosaminidase</fullName>
    </alternativeName>
</protein>
<keyword evidence="8" id="KW-0812">Transmembrane</keyword>
<dbReference type="InterPro" id="IPR015883">
    <property type="entry name" value="Glyco_hydro_20_cat"/>
</dbReference>
<accession>A0ABU9J5Q7</accession>
<evidence type="ECO:0000259" key="9">
    <source>
        <dbReference type="Pfam" id="PF00728"/>
    </source>
</evidence>
<name>A0ABU9J5Q7_AEREN</name>
<dbReference type="InterPro" id="IPR015882">
    <property type="entry name" value="HEX_bac_N"/>
</dbReference>
<dbReference type="Pfam" id="PF00728">
    <property type="entry name" value="Glyco_hydro_20"/>
    <property type="match status" value="1"/>
</dbReference>
<feature type="domain" description="Beta-hexosaminidase bacterial type N-terminal" evidence="10">
    <location>
        <begin position="46"/>
        <end position="173"/>
    </location>
</feature>
<keyword evidence="8" id="KW-1133">Transmembrane helix</keyword>
<evidence type="ECO:0000313" key="11">
    <source>
        <dbReference type="EMBL" id="MEL3917931.1"/>
    </source>
</evidence>
<dbReference type="Gene3D" id="3.30.379.10">
    <property type="entry name" value="Chitobiase/beta-hexosaminidase domain 2-like"/>
    <property type="match status" value="1"/>
</dbReference>
<dbReference type="InterPro" id="IPR029018">
    <property type="entry name" value="Hex-like_dom2"/>
</dbReference>
<evidence type="ECO:0000256" key="8">
    <source>
        <dbReference type="SAM" id="Phobius"/>
    </source>
</evidence>
<feature type="transmembrane region" description="Helical" evidence="8">
    <location>
        <begin position="7"/>
        <end position="26"/>
    </location>
</feature>
<feature type="domain" description="Glycoside hydrolase family 20 catalytic" evidence="9">
    <location>
        <begin position="176"/>
        <end position="533"/>
    </location>
</feature>
<dbReference type="SUPFAM" id="SSF51445">
    <property type="entry name" value="(Trans)glycosidases"/>
    <property type="match status" value="1"/>
</dbReference>
<sequence length="569" mass="64528">MAKTKTVYYSLAVSIALIVVLLVLAGCNNDSSDTSKPVTPEVPVVSVIPAPVKLEQTEGGWSVDNTVNIVYEQNTELKDEATYLADKLKQNNNLSLNVKEAPVDDSTKTEKSIILSVEASATVSEEGYKLNVVDGQANIIGNTETGVLYGIQTLLQLLPYEKNTLPIVSIIDYPKFSWRGMHLDVARNFFSVDNIKKFIDQLSYHKLNKFHWHLTDDQGWRIEIRNWPKLTEVGGCRASTPPYGDRTGSDGQPTCGYYTQEEIKEVVAYAKSRHVEVIPEIDMPGHMAAAVAAYPELGVTDTTEPFKPEVKTTWGVHPYLLNTDVATFRWIDQIFTQIAELFPNSRYVHLGGDEATKEQWKTSKSEQDRIKELKLSDENGLQRWFVREVEKTINSKGFTAVGWDEVMEGRGVAGDDISKNMVVMAWRDKDKGRLAAERGNPVVMASGLYFDHYQTPEKQELAKGVEYEAICCLTTLQDVYNYDPIPPKLAIEYRGNILGAQGQLWSEYMHSWDKVEYQAFPRMAALSEMLWTPKERQNYEDFRGRLNSMLAYYERENIRYGEIYDGLKQ</sequence>
<keyword evidence="12" id="KW-1185">Reference proteome</keyword>
<dbReference type="PROSITE" id="PS51257">
    <property type="entry name" value="PROKAR_LIPOPROTEIN"/>
    <property type="match status" value="1"/>
</dbReference>
<evidence type="ECO:0000256" key="3">
    <source>
        <dbReference type="ARBA" id="ARBA00012663"/>
    </source>
</evidence>
<dbReference type="EMBL" id="JAZDDP010000001">
    <property type="protein sequence ID" value="MEL3917931.1"/>
    <property type="molecule type" value="Genomic_DNA"/>
</dbReference>